<dbReference type="GO" id="GO:0031640">
    <property type="term" value="P:killing of cells of another organism"/>
    <property type="evidence" value="ECO:0007669"/>
    <property type="project" value="UniProtKB-KW"/>
</dbReference>
<evidence type="ECO:0000313" key="6">
    <source>
        <dbReference type="Proteomes" id="UP000018936"/>
    </source>
</evidence>
<evidence type="ECO:0000256" key="1">
    <source>
        <dbReference type="ARBA" id="ARBA00004613"/>
    </source>
</evidence>
<name>V8N483_OPHHA</name>
<dbReference type="GO" id="GO:0005576">
    <property type="term" value="C:extracellular region"/>
    <property type="evidence" value="ECO:0007669"/>
    <property type="project" value="UniProtKB-SubCell"/>
</dbReference>
<keyword evidence="4" id="KW-1015">Disulfide bond</keyword>
<evidence type="ECO:0000256" key="4">
    <source>
        <dbReference type="ARBA" id="ARBA00023157"/>
    </source>
</evidence>
<dbReference type="EMBL" id="AZIM01014083">
    <property type="protein sequence ID" value="ETE56706.1"/>
    <property type="molecule type" value="Genomic_DNA"/>
</dbReference>
<keyword evidence="3" id="KW-0204">Cytolysis</keyword>
<reference evidence="5 6" key="1">
    <citation type="journal article" date="2013" name="Proc. Natl. Acad. Sci. U.S.A.">
        <title>The king cobra genome reveals dynamic gene evolution and adaptation in the snake venom system.</title>
        <authorList>
            <person name="Vonk F.J."/>
            <person name="Casewell N.R."/>
            <person name="Henkel C.V."/>
            <person name="Heimberg A.M."/>
            <person name="Jansen H.J."/>
            <person name="McCleary R.J."/>
            <person name="Kerkkamp H.M."/>
            <person name="Vos R.A."/>
            <person name="Guerreiro I."/>
            <person name="Calvete J.J."/>
            <person name="Wuster W."/>
            <person name="Woods A.E."/>
            <person name="Logan J.M."/>
            <person name="Harrison R.A."/>
            <person name="Castoe T.A."/>
            <person name="de Koning A.P."/>
            <person name="Pollock D.D."/>
            <person name="Yandell M."/>
            <person name="Calderon D."/>
            <person name="Renjifo C."/>
            <person name="Currier R.B."/>
            <person name="Salgado D."/>
            <person name="Pla D."/>
            <person name="Sanz L."/>
            <person name="Hyder A.S."/>
            <person name="Ribeiro J.M."/>
            <person name="Arntzen J.W."/>
            <person name="van den Thillart G.E."/>
            <person name="Boetzer M."/>
            <person name="Pirovano W."/>
            <person name="Dirks R.P."/>
            <person name="Spaink H.P."/>
            <person name="Duboule D."/>
            <person name="McGlinn E."/>
            <person name="Kini R.M."/>
            <person name="Richardson M.K."/>
        </authorList>
    </citation>
    <scope>NUCLEOTIDE SEQUENCE</scope>
    <source>
        <tissue evidence="5">Blood</tissue>
    </source>
</reference>
<keyword evidence="6" id="KW-1185">Reference proteome</keyword>
<comment type="caution">
    <text evidence="5">The sequence shown here is derived from an EMBL/GenBank/DDBJ whole genome shotgun (WGS) entry which is preliminary data.</text>
</comment>
<dbReference type="PANTHER" id="PTHR45742">
    <property type="entry name" value="COMPLEMENT COMPONENT C6"/>
    <property type="match status" value="1"/>
</dbReference>
<dbReference type="GO" id="GO:0006956">
    <property type="term" value="P:complement activation"/>
    <property type="evidence" value="ECO:0007669"/>
    <property type="project" value="TreeGrafter"/>
</dbReference>
<feature type="non-terminal residue" evidence="5">
    <location>
        <position position="1"/>
    </location>
</feature>
<proteinExistence type="predicted"/>
<dbReference type="PANTHER" id="PTHR45742:SF3">
    <property type="entry name" value="COMPLEMENT COMPONENT C9"/>
    <property type="match status" value="1"/>
</dbReference>
<comment type="subcellular location">
    <subcellularLocation>
        <location evidence="1">Secreted</location>
    </subcellularLocation>
</comment>
<accession>V8N483</accession>
<protein>
    <submittedName>
        <fullName evidence="5">Uncharacterized protein</fullName>
    </submittedName>
</protein>
<evidence type="ECO:0000313" key="5">
    <source>
        <dbReference type="EMBL" id="ETE56706.1"/>
    </source>
</evidence>
<organism evidence="5 6">
    <name type="scientific">Ophiophagus hannah</name>
    <name type="common">King cobra</name>
    <name type="synonym">Naja hannah</name>
    <dbReference type="NCBI Taxonomy" id="8665"/>
    <lineage>
        <taxon>Eukaryota</taxon>
        <taxon>Metazoa</taxon>
        <taxon>Chordata</taxon>
        <taxon>Craniata</taxon>
        <taxon>Vertebrata</taxon>
        <taxon>Euteleostomi</taxon>
        <taxon>Lepidosauria</taxon>
        <taxon>Squamata</taxon>
        <taxon>Bifurcata</taxon>
        <taxon>Unidentata</taxon>
        <taxon>Episquamata</taxon>
        <taxon>Toxicofera</taxon>
        <taxon>Serpentes</taxon>
        <taxon>Colubroidea</taxon>
        <taxon>Elapidae</taxon>
        <taxon>Elapinae</taxon>
        <taxon>Ophiophagus</taxon>
    </lineage>
</organism>
<sequence length="112" mass="12078">LSAEDVNQCLGFNLGVTITVESIAEATAGIKAKQCQTSGFKNVDEVRKSGVVRDVVSLIQGGTTATLTRLNELLSSNVNLIDAEHYVEWAAKLPQAPVVIRQEVRGFSSIYQ</sequence>
<evidence type="ECO:0000256" key="2">
    <source>
        <dbReference type="ARBA" id="ARBA00022525"/>
    </source>
</evidence>
<gene>
    <name evidence="5" type="ORF">L345_17582</name>
</gene>
<evidence type="ECO:0000256" key="3">
    <source>
        <dbReference type="ARBA" id="ARBA00022852"/>
    </source>
</evidence>
<dbReference type="AlphaFoldDB" id="V8N483"/>
<dbReference type="Proteomes" id="UP000018936">
    <property type="component" value="Unassembled WGS sequence"/>
</dbReference>
<dbReference type="GO" id="GO:0005579">
    <property type="term" value="C:membrane attack complex"/>
    <property type="evidence" value="ECO:0007669"/>
    <property type="project" value="TreeGrafter"/>
</dbReference>
<keyword evidence="2" id="KW-0964">Secreted</keyword>
<dbReference type="OrthoDB" id="6150863at2759"/>